<gene>
    <name evidence="2" type="ORF">BPAG_LOCUS12213</name>
</gene>
<dbReference type="WBParaSite" id="BPAG_0001225101-mRNA-1">
    <property type="protein sequence ID" value="BPAG_0001225101-mRNA-1"/>
    <property type="gene ID" value="BPAG_0001225101"/>
</dbReference>
<reference evidence="4" key="1">
    <citation type="submission" date="2017-02" db="UniProtKB">
        <authorList>
            <consortium name="WormBaseParasite"/>
        </authorList>
    </citation>
    <scope>IDENTIFICATION</scope>
</reference>
<dbReference type="STRING" id="6280.A0A0N4TU08"/>
<evidence type="ECO:0000313" key="2">
    <source>
        <dbReference type="EMBL" id="VDN93399.1"/>
    </source>
</evidence>
<feature type="region of interest" description="Disordered" evidence="1">
    <location>
        <begin position="45"/>
        <end position="92"/>
    </location>
</feature>
<protein>
    <submittedName>
        <fullName evidence="2 4">Uncharacterized protein</fullName>
    </submittedName>
</protein>
<evidence type="ECO:0000256" key="1">
    <source>
        <dbReference type="SAM" id="MobiDB-lite"/>
    </source>
</evidence>
<dbReference type="AlphaFoldDB" id="A0A0N4TU08"/>
<accession>A0A0N4TU08</accession>
<sequence length="92" mass="10089">MTRSVISLYLEQGRNRFSKGNIDTIYTPEGTFIAKDRGCSQRLSFDDAHDADDEGTPRLTRTNEQSSVTGGNNYHETASRTTGTVIDSGISV</sequence>
<keyword evidence="3" id="KW-1185">Reference proteome</keyword>
<evidence type="ECO:0000313" key="4">
    <source>
        <dbReference type="WBParaSite" id="BPAG_0001225101-mRNA-1"/>
    </source>
</evidence>
<reference evidence="2 3" key="2">
    <citation type="submission" date="2018-11" db="EMBL/GenBank/DDBJ databases">
        <authorList>
            <consortium name="Pathogen Informatics"/>
        </authorList>
    </citation>
    <scope>NUCLEOTIDE SEQUENCE [LARGE SCALE GENOMIC DNA]</scope>
</reference>
<feature type="compositionally biased region" description="Polar residues" evidence="1">
    <location>
        <begin position="59"/>
        <end position="92"/>
    </location>
</feature>
<dbReference type="Proteomes" id="UP000278627">
    <property type="component" value="Unassembled WGS sequence"/>
</dbReference>
<name>A0A0N4TU08_BRUPA</name>
<evidence type="ECO:0000313" key="3">
    <source>
        <dbReference type="Proteomes" id="UP000278627"/>
    </source>
</evidence>
<organism evidence="4">
    <name type="scientific">Brugia pahangi</name>
    <name type="common">Filarial nematode worm</name>
    <dbReference type="NCBI Taxonomy" id="6280"/>
    <lineage>
        <taxon>Eukaryota</taxon>
        <taxon>Metazoa</taxon>
        <taxon>Ecdysozoa</taxon>
        <taxon>Nematoda</taxon>
        <taxon>Chromadorea</taxon>
        <taxon>Rhabditida</taxon>
        <taxon>Spirurina</taxon>
        <taxon>Spiruromorpha</taxon>
        <taxon>Filarioidea</taxon>
        <taxon>Onchocercidae</taxon>
        <taxon>Brugia</taxon>
    </lineage>
</organism>
<dbReference type="EMBL" id="UZAD01013275">
    <property type="protein sequence ID" value="VDN93399.1"/>
    <property type="molecule type" value="Genomic_DNA"/>
</dbReference>
<proteinExistence type="predicted"/>